<name>A0A183FKX3_HELPZ</name>
<gene>
    <name evidence="1" type="ORF">HPBE_LOCUS7841</name>
</gene>
<sequence>MKIIERILHREIVKLSDNQRGFVSVCMTIDVMHAARLLVEKHREKQKLVHIAFLDRVPSGVCEAHHVAGFPSFRQLGPRDNVCDLRTSAKLGTPEAYSHMRESCHSKHRYLDSTLRVGGRVFILLSYSPGL</sequence>
<proteinExistence type="predicted"/>
<dbReference type="OrthoDB" id="5836144at2759"/>
<accession>A0A183FKX3</accession>
<dbReference type="Proteomes" id="UP000050761">
    <property type="component" value="Unassembled WGS sequence"/>
</dbReference>
<dbReference type="AlphaFoldDB" id="A0A183FKX3"/>
<accession>A0A3P7XIR3</accession>
<evidence type="ECO:0000313" key="3">
    <source>
        <dbReference type="WBParaSite" id="HPBE_0000784001-mRNA-1"/>
    </source>
</evidence>
<evidence type="ECO:0000313" key="2">
    <source>
        <dbReference type="Proteomes" id="UP000050761"/>
    </source>
</evidence>
<evidence type="ECO:0000313" key="1">
    <source>
        <dbReference type="EMBL" id="VDO73816.1"/>
    </source>
</evidence>
<dbReference type="EMBL" id="UZAH01025986">
    <property type="protein sequence ID" value="VDO73816.1"/>
    <property type="molecule type" value="Genomic_DNA"/>
</dbReference>
<reference evidence="3" key="2">
    <citation type="submission" date="2019-09" db="UniProtKB">
        <authorList>
            <consortium name="WormBaseParasite"/>
        </authorList>
    </citation>
    <scope>IDENTIFICATION</scope>
</reference>
<protein>
    <submittedName>
        <fullName evidence="3">ANF_receptor domain-containing protein</fullName>
    </submittedName>
</protein>
<organism evidence="2 3">
    <name type="scientific">Heligmosomoides polygyrus</name>
    <name type="common">Parasitic roundworm</name>
    <dbReference type="NCBI Taxonomy" id="6339"/>
    <lineage>
        <taxon>Eukaryota</taxon>
        <taxon>Metazoa</taxon>
        <taxon>Ecdysozoa</taxon>
        <taxon>Nematoda</taxon>
        <taxon>Chromadorea</taxon>
        <taxon>Rhabditida</taxon>
        <taxon>Rhabditina</taxon>
        <taxon>Rhabditomorpha</taxon>
        <taxon>Strongyloidea</taxon>
        <taxon>Heligmosomidae</taxon>
        <taxon>Heligmosomoides</taxon>
    </lineage>
</organism>
<keyword evidence="2" id="KW-1185">Reference proteome</keyword>
<dbReference type="WBParaSite" id="HPBE_0000784001-mRNA-1">
    <property type="protein sequence ID" value="HPBE_0000784001-mRNA-1"/>
    <property type="gene ID" value="HPBE_0000784001"/>
</dbReference>
<reference evidence="1 2" key="1">
    <citation type="submission" date="2018-11" db="EMBL/GenBank/DDBJ databases">
        <authorList>
            <consortium name="Pathogen Informatics"/>
        </authorList>
    </citation>
    <scope>NUCLEOTIDE SEQUENCE [LARGE SCALE GENOMIC DNA]</scope>
</reference>